<protein>
    <submittedName>
        <fullName evidence="1">Uncharacterized protein</fullName>
    </submittedName>
</protein>
<name>A0A402A6E0_9CHLR</name>
<dbReference type="Proteomes" id="UP000287352">
    <property type="component" value="Unassembled WGS sequence"/>
</dbReference>
<gene>
    <name evidence="1" type="ORF">KTT_45630</name>
</gene>
<reference evidence="2" key="1">
    <citation type="submission" date="2018-12" db="EMBL/GenBank/DDBJ databases">
        <title>Tengunoibacter tsumagoiensis gen. nov., sp. nov., Dictyobacter kobayashii sp. nov., D. alpinus sp. nov., and D. joshuensis sp. nov. and description of Dictyobacteraceae fam. nov. within the order Ktedonobacterales isolated from Tengu-no-mugimeshi.</title>
        <authorList>
            <person name="Wang C.M."/>
            <person name="Zheng Y."/>
            <person name="Sakai Y."/>
            <person name="Toyoda A."/>
            <person name="Minakuchi Y."/>
            <person name="Abe K."/>
            <person name="Yokota A."/>
            <person name="Yabe S."/>
        </authorList>
    </citation>
    <scope>NUCLEOTIDE SEQUENCE [LARGE SCALE GENOMIC DNA]</scope>
    <source>
        <strain evidence="2">Uno3</strain>
    </source>
</reference>
<proteinExistence type="predicted"/>
<organism evidence="1 2">
    <name type="scientific">Tengunoibacter tsumagoiensis</name>
    <dbReference type="NCBI Taxonomy" id="2014871"/>
    <lineage>
        <taxon>Bacteria</taxon>
        <taxon>Bacillati</taxon>
        <taxon>Chloroflexota</taxon>
        <taxon>Ktedonobacteria</taxon>
        <taxon>Ktedonobacterales</taxon>
        <taxon>Dictyobacteraceae</taxon>
        <taxon>Tengunoibacter</taxon>
    </lineage>
</organism>
<keyword evidence="2" id="KW-1185">Reference proteome</keyword>
<evidence type="ECO:0000313" key="1">
    <source>
        <dbReference type="EMBL" id="GCE14704.1"/>
    </source>
</evidence>
<dbReference type="AlphaFoldDB" id="A0A402A6E0"/>
<sequence length="171" mass="19099">MEKDGIDASLGLAFSLKLFEQYHKSGILQADLHHVPGIRGRCRGYLHLVEGKVVSCTVEDKQGQRFQINKEVLTRLDSEKGPFEWTLVSSSSTPSAVRSEPASPHLRRVAPLELEKLDGWSYRHKMMLSLVFELIDGHRTIDDVKAAAPLPTNVIEEAIQILLAMNVINIS</sequence>
<accession>A0A402A6E0</accession>
<dbReference type="EMBL" id="BIFR01000002">
    <property type="protein sequence ID" value="GCE14704.1"/>
    <property type="molecule type" value="Genomic_DNA"/>
</dbReference>
<comment type="caution">
    <text evidence="1">The sequence shown here is derived from an EMBL/GenBank/DDBJ whole genome shotgun (WGS) entry which is preliminary data.</text>
</comment>
<evidence type="ECO:0000313" key="2">
    <source>
        <dbReference type="Proteomes" id="UP000287352"/>
    </source>
</evidence>